<evidence type="ECO:0000313" key="2">
    <source>
        <dbReference type="Proteomes" id="UP000299102"/>
    </source>
</evidence>
<accession>A0A4C1VDK2</accession>
<reference evidence="1 2" key="1">
    <citation type="journal article" date="2019" name="Commun. Biol.">
        <title>The bagworm genome reveals a unique fibroin gene that provides high tensile strength.</title>
        <authorList>
            <person name="Kono N."/>
            <person name="Nakamura H."/>
            <person name="Ohtoshi R."/>
            <person name="Tomita M."/>
            <person name="Numata K."/>
            <person name="Arakawa K."/>
        </authorList>
    </citation>
    <scope>NUCLEOTIDE SEQUENCE [LARGE SCALE GENOMIC DNA]</scope>
</reference>
<name>A0A4C1VDK2_EUMVA</name>
<evidence type="ECO:0000313" key="1">
    <source>
        <dbReference type="EMBL" id="GBP36931.1"/>
    </source>
</evidence>
<sequence length="71" mass="8234">MYTITTITRPREFSRKQRIPSLKAAKLLVTPLVLLVSMGGDCVTEEARRHRRPADVYFMREDSRDTGHNML</sequence>
<dbReference type="Proteomes" id="UP000299102">
    <property type="component" value="Unassembled WGS sequence"/>
</dbReference>
<comment type="caution">
    <text evidence="1">The sequence shown here is derived from an EMBL/GenBank/DDBJ whole genome shotgun (WGS) entry which is preliminary data.</text>
</comment>
<dbReference type="AlphaFoldDB" id="A0A4C1VDK2"/>
<keyword evidence="2" id="KW-1185">Reference proteome</keyword>
<protein>
    <submittedName>
        <fullName evidence="1">Uncharacterized protein</fullName>
    </submittedName>
</protein>
<organism evidence="1 2">
    <name type="scientific">Eumeta variegata</name>
    <name type="common">Bagworm moth</name>
    <name type="synonym">Eumeta japonica</name>
    <dbReference type="NCBI Taxonomy" id="151549"/>
    <lineage>
        <taxon>Eukaryota</taxon>
        <taxon>Metazoa</taxon>
        <taxon>Ecdysozoa</taxon>
        <taxon>Arthropoda</taxon>
        <taxon>Hexapoda</taxon>
        <taxon>Insecta</taxon>
        <taxon>Pterygota</taxon>
        <taxon>Neoptera</taxon>
        <taxon>Endopterygota</taxon>
        <taxon>Lepidoptera</taxon>
        <taxon>Glossata</taxon>
        <taxon>Ditrysia</taxon>
        <taxon>Tineoidea</taxon>
        <taxon>Psychidae</taxon>
        <taxon>Oiketicinae</taxon>
        <taxon>Eumeta</taxon>
    </lineage>
</organism>
<proteinExistence type="predicted"/>
<gene>
    <name evidence="1" type="ORF">EVAR_23233_1</name>
</gene>
<dbReference type="EMBL" id="BGZK01000325">
    <property type="protein sequence ID" value="GBP36931.1"/>
    <property type="molecule type" value="Genomic_DNA"/>
</dbReference>